<dbReference type="PROSITE" id="PS50110">
    <property type="entry name" value="RESPONSE_REGULATORY"/>
    <property type="match status" value="1"/>
</dbReference>
<feature type="domain" description="Response regulatory" evidence="3">
    <location>
        <begin position="6"/>
        <end position="122"/>
    </location>
</feature>
<dbReference type="AlphaFoldDB" id="A0A1I1PX14"/>
<dbReference type="Gene3D" id="3.40.50.2300">
    <property type="match status" value="1"/>
</dbReference>
<dbReference type="GO" id="GO:0000160">
    <property type="term" value="P:phosphorelay signal transduction system"/>
    <property type="evidence" value="ECO:0007669"/>
    <property type="project" value="InterPro"/>
</dbReference>
<dbReference type="SUPFAM" id="SSF52172">
    <property type="entry name" value="CheY-like"/>
    <property type="match status" value="1"/>
</dbReference>
<dbReference type="InterPro" id="IPR001789">
    <property type="entry name" value="Sig_transdc_resp-reg_receiver"/>
</dbReference>
<dbReference type="PANTHER" id="PTHR44591:SF3">
    <property type="entry name" value="RESPONSE REGULATORY DOMAIN-CONTAINING PROTEIN"/>
    <property type="match status" value="1"/>
</dbReference>
<dbReference type="InterPro" id="IPR011006">
    <property type="entry name" value="CheY-like_superfamily"/>
</dbReference>
<accession>A0A1I1PX14</accession>
<reference evidence="4 5" key="1">
    <citation type="submission" date="2016-10" db="EMBL/GenBank/DDBJ databases">
        <authorList>
            <person name="de Groot N.N."/>
        </authorList>
    </citation>
    <scope>NUCLEOTIDE SEQUENCE [LARGE SCALE GENOMIC DNA]</scope>
    <source>
        <strain evidence="4 5">DSM 6059</strain>
    </source>
</reference>
<dbReference type="EMBL" id="FOLO01000034">
    <property type="protein sequence ID" value="SFD12128.1"/>
    <property type="molecule type" value="Genomic_DNA"/>
</dbReference>
<dbReference type="PANTHER" id="PTHR44591">
    <property type="entry name" value="STRESS RESPONSE REGULATOR PROTEIN 1"/>
    <property type="match status" value="1"/>
</dbReference>
<protein>
    <submittedName>
        <fullName evidence="4">Response regulator receiver domain-containing protein</fullName>
    </submittedName>
</protein>
<dbReference type="Proteomes" id="UP000198862">
    <property type="component" value="Unassembled WGS sequence"/>
</dbReference>
<sequence length="125" mass="14205">MGDTIKILYIEDDQDIRTITQIALDNENFELLMYESGKLALLEAQSLKPDLFLFDVMMPDLDGPSTLKKLRHYPHLINIPVIFMTAKIQPSELNEYLEMGAIGVISKPFDPMSLADEIIALYNSQ</sequence>
<keyword evidence="5" id="KW-1185">Reference proteome</keyword>
<proteinExistence type="predicted"/>
<dbReference type="InterPro" id="IPR050595">
    <property type="entry name" value="Bact_response_regulator"/>
</dbReference>
<feature type="modified residue" description="4-aspartylphosphate" evidence="2">
    <location>
        <position position="55"/>
    </location>
</feature>
<dbReference type="STRING" id="1123010.SAMN02745724_03548"/>
<evidence type="ECO:0000313" key="4">
    <source>
        <dbReference type="EMBL" id="SFD12128.1"/>
    </source>
</evidence>
<evidence type="ECO:0000313" key="5">
    <source>
        <dbReference type="Proteomes" id="UP000198862"/>
    </source>
</evidence>
<organism evidence="4 5">
    <name type="scientific">Pseudoalteromonas denitrificans DSM 6059</name>
    <dbReference type="NCBI Taxonomy" id="1123010"/>
    <lineage>
        <taxon>Bacteria</taxon>
        <taxon>Pseudomonadati</taxon>
        <taxon>Pseudomonadota</taxon>
        <taxon>Gammaproteobacteria</taxon>
        <taxon>Alteromonadales</taxon>
        <taxon>Pseudoalteromonadaceae</taxon>
        <taxon>Pseudoalteromonas</taxon>
    </lineage>
</organism>
<evidence type="ECO:0000256" key="2">
    <source>
        <dbReference type="PROSITE-ProRule" id="PRU00169"/>
    </source>
</evidence>
<keyword evidence="1 2" id="KW-0597">Phosphoprotein</keyword>
<dbReference type="SMART" id="SM00448">
    <property type="entry name" value="REC"/>
    <property type="match status" value="1"/>
</dbReference>
<dbReference type="Pfam" id="PF00072">
    <property type="entry name" value="Response_reg"/>
    <property type="match status" value="1"/>
</dbReference>
<name>A0A1I1PX14_9GAMM</name>
<dbReference type="OrthoDB" id="9800897at2"/>
<evidence type="ECO:0000259" key="3">
    <source>
        <dbReference type="PROSITE" id="PS50110"/>
    </source>
</evidence>
<gene>
    <name evidence="4" type="ORF">SAMN02745724_03548</name>
</gene>
<evidence type="ECO:0000256" key="1">
    <source>
        <dbReference type="ARBA" id="ARBA00022553"/>
    </source>
</evidence>